<comment type="caution">
    <text evidence="9">The sequence shown here is derived from an EMBL/GenBank/DDBJ whole genome shotgun (WGS) entry which is preliminary data.</text>
</comment>
<dbReference type="InterPro" id="IPR015422">
    <property type="entry name" value="PyrdxlP-dep_Trfase_small"/>
</dbReference>
<evidence type="ECO:0000256" key="7">
    <source>
        <dbReference type="RuleBase" id="RU000481"/>
    </source>
</evidence>
<keyword evidence="5 7" id="KW-0808">Transferase</keyword>
<protein>
    <recommendedName>
        <fullName evidence="7">Aminotransferase</fullName>
        <ecNumber evidence="7">2.6.1.-</ecNumber>
    </recommendedName>
</protein>
<keyword evidence="6" id="KW-0663">Pyridoxal phosphate</keyword>
<dbReference type="InterPro" id="IPR015424">
    <property type="entry name" value="PyrdxlP-dep_Trfase"/>
</dbReference>
<evidence type="ECO:0000256" key="6">
    <source>
        <dbReference type="ARBA" id="ARBA00022898"/>
    </source>
</evidence>
<comment type="cofactor">
    <cofactor evidence="1 7">
        <name>pyridoxal 5'-phosphate</name>
        <dbReference type="ChEBI" id="CHEBI:597326"/>
    </cofactor>
</comment>
<dbReference type="InterPro" id="IPR004838">
    <property type="entry name" value="NHTrfase_class1_PyrdxlP-BS"/>
</dbReference>
<dbReference type="Gene3D" id="3.40.640.10">
    <property type="entry name" value="Type I PLP-dependent aspartate aminotransferase-like (Major domain)"/>
    <property type="match status" value="1"/>
</dbReference>
<evidence type="ECO:0000256" key="3">
    <source>
        <dbReference type="ARBA" id="ARBA00011738"/>
    </source>
</evidence>
<dbReference type="EMBL" id="JALZWP010000015">
    <property type="protein sequence ID" value="MCL1629752.1"/>
    <property type="molecule type" value="Genomic_DNA"/>
</dbReference>
<name>A0ABT0M4G9_9RHOB</name>
<dbReference type="GO" id="GO:0008483">
    <property type="term" value="F:transaminase activity"/>
    <property type="evidence" value="ECO:0007669"/>
    <property type="project" value="UniProtKB-KW"/>
</dbReference>
<dbReference type="PROSITE" id="PS00105">
    <property type="entry name" value="AA_TRANSFER_CLASS_1"/>
    <property type="match status" value="1"/>
</dbReference>
<reference evidence="9 10" key="1">
    <citation type="submission" date="2022-05" db="EMBL/GenBank/DDBJ databases">
        <title>Seasonal and diel survey of microbial diversity of the Tyrrhenian coast.</title>
        <authorList>
            <person name="Gattoni G."/>
            <person name="Corral P."/>
        </authorList>
    </citation>
    <scope>NUCLEOTIDE SEQUENCE [LARGE SCALE GENOMIC DNA]</scope>
    <source>
        <strain evidence="9 10">V10</strain>
    </source>
</reference>
<comment type="similarity">
    <text evidence="2 7">Belongs to the class-I pyridoxal-phosphate-dependent aminotransferase family.</text>
</comment>
<dbReference type="PANTHER" id="PTHR11879:SF22">
    <property type="entry name" value="ASPARTATE AMINOTRANSFERASE, MITOCHONDRIAL"/>
    <property type="match status" value="1"/>
</dbReference>
<evidence type="ECO:0000259" key="8">
    <source>
        <dbReference type="Pfam" id="PF00155"/>
    </source>
</evidence>
<gene>
    <name evidence="9" type="ORF">M3N55_13525</name>
</gene>
<keyword evidence="10" id="KW-1185">Reference proteome</keyword>
<dbReference type="SUPFAM" id="SSF53383">
    <property type="entry name" value="PLP-dependent transferases"/>
    <property type="match status" value="1"/>
</dbReference>
<feature type="domain" description="Aminotransferase class I/classII large" evidence="8">
    <location>
        <begin position="26"/>
        <end position="381"/>
    </location>
</feature>
<dbReference type="NCBIfam" id="NF006719">
    <property type="entry name" value="PRK09257.1"/>
    <property type="match status" value="1"/>
</dbReference>
<accession>A0ABT0M4G9</accession>
<evidence type="ECO:0000256" key="4">
    <source>
        <dbReference type="ARBA" id="ARBA00022576"/>
    </source>
</evidence>
<dbReference type="Gene3D" id="3.90.1150.10">
    <property type="entry name" value="Aspartate Aminotransferase, domain 1"/>
    <property type="match status" value="1"/>
</dbReference>
<dbReference type="Pfam" id="PF00155">
    <property type="entry name" value="Aminotran_1_2"/>
    <property type="match status" value="1"/>
</dbReference>
<dbReference type="PANTHER" id="PTHR11879">
    <property type="entry name" value="ASPARTATE AMINOTRANSFERASE"/>
    <property type="match status" value="1"/>
</dbReference>
<dbReference type="EC" id="2.6.1.-" evidence="7"/>
<keyword evidence="4 7" id="KW-0032">Aminotransferase</keyword>
<dbReference type="InterPro" id="IPR004839">
    <property type="entry name" value="Aminotransferase_I/II_large"/>
</dbReference>
<dbReference type="Proteomes" id="UP001202550">
    <property type="component" value="Unassembled WGS sequence"/>
</dbReference>
<dbReference type="InterPro" id="IPR015421">
    <property type="entry name" value="PyrdxlP-dep_Trfase_major"/>
</dbReference>
<organism evidence="9 10">
    <name type="scientific">Roseinatronobacter domitianus</name>
    <dbReference type="NCBI Taxonomy" id="2940293"/>
    <lineage>
        <taxon>Bacteria</taxon>
        <taxon>Pseudomonadati</taxon>
        <taxon>Pseudomonadota</taxon>
        <taxon>Alphaproteobacteria</taxon>
        <taxon>Rhodobacterales</taxon>
        <taxon>Paracoccaceae</taxon>
        <taxon>Roseinatronobacter</taxon>
    </lineage>
</organism>
<evidence type="ECO:0000313" key="10">
    <source>
        <dbReference type="Proteomes" id="UP001202550"/>
    </source>
</evidence>
<proteinExistence type="inferred from homology"/>
<dbReference type="RefSeq" id="WP_249059967.1">
    <property type="nucleotide sequence ID" value="NZ_JALZWP010000015.1"/>
</dbReference>
<dbReference type="CDD" id="cd00609">
    <property type="entry name" value="AAT_like"/>
    <property type="match status" value="1"/>
</dbReference>
<dbReference type="InterPro" id="IPR000796">
    <property type="entry name" value="Asp_trans"/>
</dbReference>
<evidence type="ECO:0000313" key="9">
    <source>
        <dbReference type="EMBL" id="MCL1629752.1"/>
    </source>
</evidence>
<dbReference type="PRINTS" id="PR00799">
    <property type="entry name" value="TRANSAMINASE"/>
</dbReference>
<evidence type="ECO:0000256" key="1">
    <source>
        <dbReference type="ARBA" id="ARBA00001933"/>
    </source>
</evidence>
<comment type="subunit">
    <text evidence="3">Homodimer.</text>
</comment>
<sequence>MFEALPAPKLDGIIGLMQAFANDPRTDKIDLGVGVYRDSHGRTPVMRAVKQAEARILEEQDSKSYLSLAGDAAFLDAMETLLLGGAVPNARVAAVGTPGGTSAVRQICELIAKVRPGATVWVSAQTWPNHGPLIAAAGLTARPYRYLDTEAGALDRNGMFADLAEVQAGEVVLLHGCCHNPTGVDLTPQDWAEVAALLERTGATAFVDMAYQGFGEGLDTDAGGLRHLAARLPEVLIAASCSKNFGLYRDRVGIAMAVVPDAQRDAMAATLAGLNRQSFAFPPDHGGRVVSTILGDPMLRAVWLEELDAMRARVQDNRRALADALRDATGSDRMAAVGAQQGMFSILPLTEAQVTKLREDHGIYMLWDGRVNMAGMDPSRACDVARAVASVTAGCVEGT</sequence>
<evidence type="ECO:0000256" key="5">
    <source>
        <dbReference type="ARBA" id="ARBA00022679"/>
    </source>
</evidence>
<evidence type="ECO:0000256" key="2">
    <source>
        <dbReference type="ARBA" id="ARBA00007441"/>
    </source>
</evidence>